<gene>
    <name evidence="9" type="primary">ygaZ_1</name>
    <name evidence="9" type="ORF">CLHOM_04330</name>
</gene>
<evidence type="ECO:0000313" key="10">
    <source>
        <dbReference type="Proteomes" id="UP000037043"/>
    </source>
</evidence>
<evidence type="ECO:0000256" key="1">
    <source>
        <dbReference type="ARBA" id="ARBA00004651"/>
    </source>
</evidence>
<dbReference type="GO" id="GO:0005886">
    <property type="term" value="C:plasma membrane"/>
    <property type="evidence" value="ECO:0007669"/>
    <property type="project" value="UniProtKB-SubCell"/>
</dbReference>
<name>A0A0L6ZEV6_9CLOT</name>
<dbReference type="PANTHER" id="PTHR34979">
    <property type="entry name" value="INNER MEMBRANE PROTEIN YGAZ"/>
    <property type="match status" value="1"/>
</dbReference>
<dbReference type="PATRIC" id="fig|1121318.3.peg.438"/>
<dbReference type="Proteomes" id="UP000037043">
    <property type="component" value="Unassembled WGS sequence"/>
</dbReference>
<comment type="subcellular location">
    <subcellularLocation>
        <location evidence="1">Cell membrane</location>
        <topology evidence="1">Multi-pass membrane protein</topology>
    </subcellularLocation>
</comment>
<keyword evidence="10" id="KW-1185">Reference proteome</keyword>
<dbReference type="GO" id="GO:1903785">
    <property type="term" value="P:L-valine transmembrane transport"/>
    <property type="evidence" value="ECO:0007669"/>
    <property type="project" value="TreeGrafter"/>
</dbReference>
<evidence type="ECO:0000256" key="2">
    <source>
        <dbReference type="ARBA" id="ARBA00010735"/>
    </source>
</evidence>
<keyword evidence="6 8" id="KW-1133">Transmembrane helix</keyword>
<feature type="transmembrane region" description="Helical" evidence="8">
    <location>
        <begin position="189"/>
        <end position="208"/>
    </location>
</feature>
<protein>
    <submittedName>
        <fullName evidence="9">Inner membrane protein YgaZ</fullName>
    </submittedName>
</protein>
<feature type="transmembrane region" description="Helical" evidence="8">
    <location>
        <begin position="165"/>
        <end position="182"/>
    </location>
</feature>
<dbReference type="STRING" id="36844.SAMN04488501_107180"/>
<comment type="similarity">
    <text evidence="2">Belongs to the AzlC family.</text>
</comment>
<feature type="transmembrane region" description="Helical" evidence="8">
    <location>
        <begin position="71"/>
        <end position="90"/>
    </location>
</feature>
<evidence type="ECO:0000256" key="6">
    <source>
        <dbReference type="ARBA" id="ARBA00022989"/>
    </source>
</evidence>
<feature type="transmembrane region" description="Helical" evidence="8">
    <location>
        <begin position="139"/>
        <end position="159"/>
    </location>
</feature>
<dbReference type="AlphaFoldDB" id="A0A0L6ZEV6"/>
<keyword evidence="7 8" id="KW-0472">Membrane</keyword>
<dbReference type="Pfam" id="PF03591">
    <property type="entry name" value="AzlC"/>
    <property type="match status" value="1"/>
</dbReference>
<dbReference type="PANTHER" id="PTHR34979:SF1">
    <property type="entry name" value="INNER MEMBRANE PROTEIN YGAZ"/>
    <property type="match status" value="1"/>
</dbReference>
<dbReference type="RefSeq" id="WP_052220031.1">
    <property type="nucleotide sequence ID" value="NZ_LHUR01000010.1"/>
</dbReference>
<dbReference type="InterPro" id="IPR011606">
    <property type="entry name" value="Brnchd-chn_aa_trnsp_permease"/>
</dbReference>
<evidence type="ECO:0000256" key="5">
    <source>
        <dbReference type="ARBA" id="ARBA00022692"/>
    </source>
</evidence>
<sequence length="242" mass="26280">MEANIRGYSKEEFKEGLKAGIPIFMGYFPISITFGLIAKSSGISGVLAVLVSMLNFTGATQFIGVNMISQGMSLSNIVLTTFMINARYLLMSFCMANKLKSTVGYKVKALLSFGVTDEVFVVSMTKENLDQSFVLGTELISYVGWALGTLTGVVLASILPESITRSIGIAIYIMFIALLLPAMKGSLKVTLVAVIAMLISSLIYWIPILNKVIGNWRIIISIIIASLIGAKFMPQEEGETYD</sequence>
<evidence type="ECO:0000313" key="9">
    <source>
        <dbReference type="EMBL" id="KOA21303.1"/>
    </source>
</evidence>
<keyword evidence="3" id="KW-0813">Transport</keyword>
<evidence type="ECO:0000256" key="7">
    <source>
        <dbReference type="ARBA" id="ARBA00023136"/>
    </source>
</evidence>
<comment type="caution">
    <text evidence="9">The sequence shown here is derived from an EMBL/GenBank/DDBJ whole genome shotgun (WGS) entry which is preliminary data.</text>
</comment>
<keyword evidence="4" id="KW-1003">Cell membrane</keyword>
<organism evidence="9 10">
    <name type="scientific">Clostridium homopropionicum DSM 5847</name>
    <dbReference type="NCBI Taxonomy" id="1121318"/>
    <lineage>
        <taxon>Bacteria</taxon>
        <taxon>Bacillati</taxon>
        <taxon>Bacillota</taxon>
        <taxon>Clostridia</taxon>
        <taxon>Eubacteriales</taxon>
        <taxon>Clostridiaceae</taxon>
        <taxon>Clostridium</taxon>
    </lineage>
</organism>
<keyword evidence="5 8" id="KW-0812">Transmembrane</keyword>
<proteinExistence type="inferred from homology"/>
<feature type="transmembrane region" description="Helical" evidence="8">
    <location>
        <begin position="214"/>
        <end position="233"/>
    </location>
</feature>
<accession>A0A0L6ZEV6</accession>
<evidence type="ECO:0000256" key="4">
    <source>
        <dbReference type="ARBA" id="ARBA00022475"/>
    </source>
</evidence>
<feature type="transmembrane region" description="Helical" evidence="8">
    <location>
        <begin position="20"/>
        <end position="38"/>
    </location>
</feature>
<evidence type="ECO:0000256" key="8">
    <source>
        <dbReference type="SAM" id="Phobius"/>
    </source>
</evidence>
<dbReference type="EMBL" id="LHUR01000010">
    <property type="protein sequence ID" value="KOA21303.1"/>
    <property type="molecule type" value="Genomic_DNA"/>
</dbReference>
<reference evidence="10" key="1">
    <citation type="submission" date="2015-08" db="EMBL/GenBank/DDBJ databases">
        <title>Genome sequence of the strict anaerobe Clostridium homopropionicum LuHBu1 (DSM 5847T).</title>
        <authorList>
            <person name="Poehlein A."/>
            <person name="Beck M."/>
            <person name="Schiel-Bengelsdorf B."/>
            <person name="Bengelsdorf F.R."/>
            <person name="Daniel R."/>
            <person name="Duerre P."/>
        </authorList>
    </citation>
    <scope>NUCLEOTIDE SEQUENCE [LARGE SCALE GENOMIC DNA]</scope>
    <source>
        <strain evidence="10">DSM 5847</strain>
    </source>
</reference>
<feature type="transmembrane region" description="Helical" evidence="8">
    <location>
        <begin position="45"/>
        <end position="65"/>
    </location>
</feature>
<evidence type="ECO:0000256" key="3">
    <source>
        <dbReference type="ARBA" id="ARBA00022448"/>
    </source>
</evidence>